<evidence type="ECO:0000313" key="3">
    <source>
        <dbReference type="Proteomes" id="UP000011988"/>
    </source>
</evidence>
<reference evidence="2 3" key="1">
    <citation type="submission" date="2013-01" db="EMBL/GenBank/DDBJ databases">
        <authorList>
            <person name="Harkins D.M."/>
            <person name="Durkin A.S."/>
            <person name="Brinkac L.M."/>
            <person name="Haft D.H."/>
            <person name="Selengut J.D."/>
            <person name="Sanka R."/>
            <person name="DePew J."/>
            <person name="Purushe J."/>
            <person name="Galloway R.L."/>
            <person name="Vinetz J.M."/>
            <person name="Sutton G.G."/>
            <person name="Nierman W.C."/>
            <person name="Fouts D.E."/>
        </authorList>
    </citation>
    <scope>NUCLEOTIDE SEQUENCE [LARGE SCALE GENOMIC DNA]</scope>
    <source>
        <strain evidence="2 3">79601</strain>
    </source>
</reference>
<dbReference type="AlphaFoldDB" id="M6D2P7"/>
<gene>
    <name evidence="2" type="ORF">LEP1GSC194_3615</name>
</gene>
<evidence type="ECO:0000256" key="1">
    <source>
        <dbReference type="SAM" id="Phobius"/>
    </source>
</evidence>
<name>M6D2P7_9LEPT</name>
<accession>M6D2P7</accession>
<sequence length="400" mass="45174">MKTRVRRGFRIRIQKTRTVSNDGFGFLSTEKNIARVGPIPILVFSEINPEIFFQDSPMNLKQTRNIKTSSKRFVAVFIFCLFPFSMFSQSKTKNADLQDVVPFAQINAETKTEQIPANQAAITETKEPSKRVDQRKGNWSFQWGYNRDSYTQSDITFHGPGYNFTLKDVVAKDKPEKFDPSVYLNPSLWEIPQYNFRLTYYFADKFFVAFGQDHMKYVMSRGQAANIYGYIDPLAIQRAHLGTSSDSAVFLYLFPDAYKRLEGYHNGETINVTPDFLKFEHTDGLNFLYIDVGMIQPLLVSSNGENAFSLVSSVGGGPIVCRSDVRLFGEGKNNHFHASGYGVSGYVAGRADVYRSVFFELGAKGGYIDLSDIFTNGRSKDHASQSFGFLELVVFGGVNF</sequence>
<proteinExistence type="predicted"/>
<dbReference type="PATRIC" id="fig|1218565.3.peg.1964"/>
<protein>
    <submittedName>
        <fullName evidence="2">Uncharacterized protein</fullName>
    </submittedName>
</protein>
<organism evidence="2 3">
    <name type="scientific">Leptospira alstonii serovar Sichuan str. 79601</name>
    <dbReference type="NCBI Taxonomy" id="1218565"/>
    <lineage>
        <taxon>Bacteria</taxon>
        <taxon>Pseudomonadati</taxon>
        <taxon>Spirochaetota</taxon>
        <taxon>Spirochaetia</taxon>
        <taxon>Leptospirales</taxon>
        <taxon>Leptospiraceae</taxon>
        <taxon>Leptospira</taxon>
    </lineage>
</organism>
<keyword evidence="1" id="KW-0812">Transmembrane</keyword>
<keyword evidence="1" id="KW-0472">Membrane</keyword>
<comment type="caution">
    <text evidence="2">The sequence shown here is derived from an EMBL/GenBank/DDBJ whole genome shotgun (WGS) entry which is preliminary data.</text>
</comment>
<dbReference type="EMBL" id="ANIK01000035">
    <property type="protein sequence ID" value="EMJ95448.1"/>
    <property type="molecule type" value="Genomic_DNA"/>
</dbReference>
<evidence type="ECO:0000313" key="2">
    <source>
        <dbReference type="EMBL" id="EMJ95448.1"/>
    </source>
</evidence>
<dbReference type="Proteomes" id="UP000011988">
    <property type="component" value="Unassembled WGS sequence"/>
</dbReference>
<feature type="transmembrane region" description="Helical" evidence="1">
    <location>
        <begin position="73"/>
        <end position="90"/>
    </location>
</feature>
<keyword evidence="1" id="KW-1133">Transmembrane helix</keyword>